<comment type="subcellular location">
    <subcellularLocation>
        <location evidence="3">Host cell membrane</location>
        <topology evidence="3">Peripheral membrane protein</topology>
    </subcellularLocation>
    <subcellularLocation>
        <location evidence="1">Host cell membrane</location>
        <topology evidence="1">Single-pass type I membrane protein</topology>
    </subcellularLocation>
    <subcellularLocation>
        <location evidence="2">Host endosome membrane</location>
        <topology evidence="2">Peripheral membrane protein</topology>
    </subcellularLocation>
    <subcellularLocation>
        <location evidence="5">Host endosome membrane</location>
        <topology evidence="5">Single-pass type I membrane protein</topology>
    </subcellularLocation>
    <subcellularLocation>
        <location evidence="6">Virion membrane</location>
        <topology evidence="6">Peripheral membrane protein</topology>
    </subcellularLocation>
    <subcellularLocation>
        <location evidence="4">Virion membrane</location>
        <topology evidence="4">Single-pass type I membrane protein</topology>
    </subcellularLocation>
</comment>
<keyword evidence="12 33" id="KW-1162">Viral penetration into host cytoplasm</keyword>
<evidence type="ECO:0000256" key="10">
    <source>
        <dbReference type="ARBA" id="ARBA00022570"/>
    </source>
</evidence>
<evidence type="ECO:0000256" key="32">
    <source>
        <dbReference type="ARBA" id="ARBA00062028"/>
    </source>
</evidence>
<evidence type="ECO:0000256" key="3">
    <source>
        <dbReference type="ARBA" id="ARBA00004505"/>
    </source>
</evidence>
<evidence type="ECO:0000256" key="21">
    <source>
        <dbReference type="ARBA" id="ARBA00022890"/>
    </source>
</evidence>
<feature type="domain" description="Human immunodeficiency virus 1 envelope glycoprotein Gp120" evidence="35">
    <location>
        <begin position="35"/>
        <end position="516"/>
    </location>
</feature>
<feature type="transmembrane region" description="Helical" evidence="33">
    <location>
        <begin position="14"/>
        <end position="32"/>
    </location>
</feature>
<dbReference type="FunFam" id="1.20.5.490:FF:000001">
    <property type="entry name" value="Envelope glycoprotein gp160"/>
    <property type="match status" value="1"/>
</dbReference>
<evidence type="ECO:0000256" key="13">
    <source>
        <dbReference type="ARBA" id="ARBA00022685"/>
    </source>
</evidence>
<dbReference type="InterPro" id="IPR000328">
    <property type="entry name" value="GP41-like"/>
</dbReference>
<keyword evidence="20 33" id="KW-0261">Viral envelope protein</keyword>
<keyword evidence="17 33" id="KW-1161">Viral attachment to host cell</keyword>
<dbReference type="FunFam" id="2.170.40.20:FF:000003">
    <property type="entry name" value="Envelope glycoprotein gp160"/>
    <property type="match status" value="1"/>
</dbReference>
<gene>
    <name evidence="37" type="primary">env</name>
</gene>
<dbReference type="SUPFAM" id="SSF56502">
    <property type="entry name" value="gp120 core"/>
    <property type="match status" value="2"/>
</dbReference>
<dbReference type="GO" id="GO:0044175">
    <property type="term" value="C:host cell endosome membrane"/>
    <property type="evidence" value="ECO:0007669"/>
    <property type="project" value="UniProtKB-SubCell"/>
</dbReference>
<keyword evidence="9 33" id="KW-1032">Host cell membrane</keyword>
<name>A0A0C5K975_HV1</name>
<sequence>MRVKGIKEELSSSWWKWGIMLLGMLMMICSALDQLWVTVYYGVPVWKEATTTLFCASDAKAYDTEVHNVWATHACVPTDPNPQEVVLENVTENFNMWKNNMVDQMHEDIISLWDQSLKPCVKLTPLCVTLNCTDLRNNTESNDTTSGMILGKDKIKMILFNCSFNITTSRRDKWQQEYAFFYKLDIMPIDEENNTNTYTLISCNTSVITQACPKVSFEPIPIHYCTPAGFALLKCNDKKFNGTGLCKNVSTVQCTHGIRPVVSTQLLLNGSLAEEEVVIRSENFTDNIKTIIVQLNESVEINCTRPNNNTRRSIRNHRGPGRAFHTTGEIIGNIRQAHCNISRAKWNNTLKQIVAKLREQFGKNKTIVFNHSSGGDPEIVMHSFNCGGEFFYCNTTQLFNSTWNITGGLNNTEGNGTITLQCKIKQFINMWHEVGKAMYAPPIRGQITCSSNITGLLLTRDGGENPGNDTDTFTPGGGDMKDNWSSELDKYRVIGIAPLPVAPTKAKTRLLQRDKRAVGIGSVFLVFLVAAGSTMSAMSMTMTLQAQELLYVTERMQKNLLKAIEAQQHLLQLTVWGIKQLQARVLAIEGYLKDQQLLGLWGCSGKLICTTAVPWNVSWSNKSLDKIWNNMTWREWEREIDNYTGLIYNLLETSQNQQEKNEQELLELDKWASLWNWFDITNWLWYIKIFIMIVGGLVGLRIVFTVLSIVNRVRQGYSPISLQTPRPAQRGLDRPEAWDEKAGEKCRGHFHRCVNRIMAIIWGNLWGLLLIQFLLLRPLIRILLGILEIFEPGGGKPLKNAWNFLPYLVPELNQGANEVFNCPVNATGESTGRGIETFQRTFKSIFQILSQITPGQTGAKKGWV</sequence>
<feature type="domain" description="Retroviral envelope protein GP41-like" evidence="36">
    <location>
        <begin position="535"/>
        <end position="724"/>
    </location>
</feature>
<feature type="transmembrane region" description="Helical" evidence="33">
    <location>
        <begin position="517"/>
        <end position="538"/>
    </location>
</feature>
<comment type="domain">
    <text evidence="33">The 17 amino acids long immunosuppressive region is present in many retroviral envelope proteins. Synthetic peptides derived from this relatively conserved sequence inhibit immune function in vitro and in vivo.</text>
</comment>
<dbReference type="GO" id="GO:0019062">
    <property type="term" value="P:virion attachment to host cell"/>
    <property type="evidence" value="ECO:0007669"/>
    <property type="project" value="UniProtKB-UniRule"/>
</dbReference>
<evidence type="ECO:0000256" key="18">
    <source>
        <dbReference type="ARBA" id="ARBA00022844"/>
    </source>
</evidence>
<evidence type="ECO:0000256" key="25">
    <source>
        <dbReference type="ARBA" id="ARBA00023136"/>
    </source>
</evidence>
<keyword evidence="27" id="KW-1015">Disulfide bond</keyword>
<evidence type="ECO:0000256" key="5">
    <source>
        <dbReference type="ARBA" id="ARBA00004578"/>
    </source>
</evidence>
<evidence type="ECO:0000256" key="12">
    <source>
        <dbReference type="ARBA" id="ARBA00022595"/>
    </source>
</evidence>
<dbReference type="GO" id="GO:0075512">
    <property type="term" value="P:clathrin-dependent endocytosis of virus by host cell"/>
    <property type="evidence" value="ECO:0007669"/>
    <property type="project" value="UniProtKB-KW"/>
</dbReference>
<dbReference type="Gene3D" id="1.20.5.490">
    <property type="entry name" value="Single helix bin"/>
    <property type="match status" value="1"/>
</dbReference>
<dbReference type="CDD" id="cd09909">
    <property type="entry name" value="HIV-1-like_HR1-HR2"/>
    <property type="match status" value="1"/>
</dbReference>
<proteinExistence type="predicted"/>
<evidence type="ECO:0000256" key="30">
    <source>
        <dbReference type="ARBA" id="ARBA00023288"/>
    </source>
</evidence>
<feature type="transmembrane region" description="Helical" evidence="33">
    <location>
        <begin position="757"/>
        <end position="776"/>
    </location>
</feature>
<evidence type="ECO:0000256" key="34">
    <source>
        <dbReference type="SAM" id="MobiDB-lite"/>
    </source>
</evidence>
<evidence type="ECO:0000256" key="20">
    <source>
        <dbReference type="ARBA" id="ARBA00022879"/>
    </source>
</evidence>
<keyword evidence="10" id="KW-1165">Clathrin-mediated endocytosis of virus by host</keyword>
<evidence type="ECO:0000256" key="6">
    <source>
        <dbReference type="ARBA" id="ARBA00004650"/>
    </source>
</evidence>
<dbReference type="GO" id="GO:0019031">
    <property type="term" value="C:viral envelope"/>
    <property type="evidence" value="ECO:0007669"/>
    <property type="project" value="UniProtKB-KW"/>
</dbReference>
<evidence type="ECO:0000256" key="28">
    <source>
        <dbReference type="ARBA" id="ARBA00023180"/>
    </source>
</evidence>
<keyword evidence="21" id="KW-1164">Virus endocytosis by host</keyword>
<evidence type="ECO:0000256" key="15">
    <source>
        <dbReference type="ARBA" id="ARBA00022703"/>
    </source>
</evidence>
<evidence type="ECO:0000256" key="1">
    <source>
        <dbReference type="ARBA" id="ARBA00004402"/>
    </source>
</evidence>
<reference evidence="37 38" key="1">
    <citation type="journal article" date="2015" name="J Int AIDS Soc">
        <title>Subtype-independent near full-length HIV-1 genome sequencing and assembly to be used in large molecular epidemiological studies and clinical management.</title>
        <authorList>
            <person name="Grossmann S."/>
            <person name="Nowak P."/>
            <person name="Neogi U."/>
        </authorList>
    </citation>
    <scope>NUCLEOTIDE SEQUENCE [LARGE SCALE GENOMIC DNA]</scope>
    <source>
        <strain evidence="37">SE600012</strain>
    </source>
</reference>
<keyword evidence="13 33" id="KW-0165">Cleavage on pair of basic residues</keyword>
<keyword evidence="23 33" id="KW-1039">Host endosome</keyword>
<keyword evidence="19 33" id="KW-1043">Host membrane</keyword>
<dbReference type="SUPFAM" id="SSF58069">
    <property type="entry name" value="Virus ectodomain"/>
    <property type="match status" value="1"/>
</dbReference>
<dbReference type="GO" id="GO:0005198">
    <property type="term" value="F:structural molecule activity"/>
    <property type="evidence" value="ECO:0007669"/>
    <property type="project" value="InterPro"/>
</dbReference>
<feature type="region of interest" description="Disordered" evidence="34">
    <location>
        <begin position="460"/>
        <end position="479"/>
    </location>
</feature>
<dbReference type="Pfam" id="PF00516">
    <property type="entry name" value="GP120"/>
    <property type="match status" value="1"/>
</dbReference>
<dbReference type="InterPro" id="IPR036377">
    <property type="entry name" value="Gp120_core_sf"/>
</dbReference>
<keyword evidence="16" id="KW-0732">Signal</keyword>
<keyword evidence="31 33" id="KW-1160">Virus entry into host cell</keyword>
<evidence type="ECO:0000256" key="7">
    <source>
        <dbReference type="ARBA" id="ARBA00022506"/>
    </source>
</evidence>
<evidence type="ECO:0000256" key="24">
    <source>
        <dbReference type="ARBA" id="ARBA00023054"/>
    </source>
</evidence>
<evidence type="ECO:0000256" key="33">
    <source>
        <dbReference type="RuleBase" id="RU363095"/>
    </source>
</evidence>
<dbReference type="EMBL" id="KP411823">
    <property type="protein sequence ID" value="AJP61580.1"/>
    <property type="molecule type" value="Genomic_RNA"/>
</dbReference>
<keyword evidence="14 33" id="KW-0812">Transmembrane</keyword>
<evidence type="ECO:0000256" key="11">
    <source>
        <dbReference type="ARBA" id="ARBA00022581"/>
    </source>
</evidence>
<evidence type="ECO:0000256" key="23">
    <source>
        <dbReference type="ARBA" id="ARBA00023046"/>
    </source>
</evidence>
<keyword evidence="8" id="KW-1170">Fusion of virus membrane with host endosomal membrane</keyword>
<keyword evidence="15 33" id="KW-0053">Apoptosis</keyword>
<dbReference type="Pfam" id="PF00517">
    <property type="entry name" value="GP41"/>
    <property type="match status" value="1"/>
</dbReference>
<keyword evidence="26" id="KW-0564">Palmitate</keyword>
<organism evidence="37 38">
    <name type="scientific">Human immunodeficiency virus type 1</name>
    <name type="common">HIV-1</name>
    <dbReference type="NCBI Taxonomy" id="11676"/>
    <lineage>
        <taxon>Viruses</taxon>
        <taxon>Riboviria</taxon>
        <taxon>Pararnavirae</taxon>
        <taxon>Artverviricota</taxon>
        <taxon>Revtraviricetes</taxon>
        <taxon>Ortervirales</taxon>
        <taxon>Retroviridae</taxon>
        <taxon>Orthoretrovirinae</taxon>
        <taxon>Lentivirus</taxon>
        <taxon>Lentivirus humimdef1</taxon>
    </lineage>
</organism>
<evidence type="ECO:0000256" key="26">
    <source>
        <dbReference type="ARBA" id="ARBA00023139"/>
    </source>
</evidence>
<keyword evidence="28" id="KW-0325">Glycoprotein</keyword>
<dbReference type="FunFam" id="1.10.287.210:FF:000001">
    <property type="entry name" value="Envelope glycoprotein gp160"/>
    <property type="match status" value="1"/>
</dbReference>
<evidence type="ECO:0000259" key="35">
    <source>
        <dbReference type="Pfam" id="PF00516"/>
    </source>
</evidence>
<keyword evidence="29" id="KW-0899">Viral immunoevasion</keyword>
<evidence type="ECO:0000256" key="9">
    <source>
        <dbReference type="ARBA" id="ARBA00022511"/>
    </source>
</evidence>
<evidence type="ECO:0000256" key="19">
    <source>
        <dbReference type="ARBA" id="ARBA00022870"/>
    </source>
</evidence>
<evidence type="ECO:0000256" key="29">
    <source>
        <dbReference type="ARBA" id="ARBA00023280"/>
    </source>
</evidence>
<evidence type="ECO:0000256" key="14">
    <source>
        <dbReference type="ARBA" id="ARBA00022692"/>
    </source>
</evidence>
<evidence type="ECO:0000256" key="8">
    <source>
        <dbReference type="ARBA" id="ARBA00022510"/>
    </source>
</evidence>
<evidence type="ECO:0000256" key="27">
    <source>
        <dbReference type="ARBA" id="ARBA00023157"/>
    </source>
</evidence>
<evidence type="ECO:0000256" key="17">
    <source>
        <dbReference type="ARBA" id="ARBA00022804"/>
    </source>
</evidence>
<comment type="subunit">
    <text evidence="32">The mature envelope protein (Env) consists of a homotrimer of non-covalently associated gp120-gp41 heterodimers. The resulting complex protrudes from the virus surface as a spike. There seems to be as few as 10 spikes on the average virion. Interacts with host CD4, CCR5 and CXCR4. Gp120 also interacts with the C-type lectins CD209/DC-SIGN and CLEC4M/DC-SIGNR (collectively referred to as DC-SIGN(R)). Gp120 and gp41 interact with GalCer. Gp120 interacts with host ITGA4/ITGB7 complex; on CD4+ T-cells, this interaction results in rapid activation of integrin ITGAL/LFA-1, which facilitates efficient cell-to-cell spreading of HIV-1. Gp120 interacts with cell-associated heparan sulfate; this interaction increases virus infectivity on permissive cells and may be involved in infection of CD4- cells.</text>
</comment>
<dbReference type="InterPro" id="IPR000777">
    <property type="entry name" value="HIV1_Gp120"/>
</dbReference>
<keyword evidence="11 33" id="KW-0945">Host-virus interaction</keyword>
<keyword evidence="25 33" id="KW-0472">Membrane</keyword>
<dbReference type="Gene3D" id="1.10.287.210">
    <property type="match status" value="1"/>
</dbReference>
<organismHost>
    <name type="scientific">Homo sapiens</name>
    <name type="common">Human</name>
    <dbReference type="NCBI Taxonomy" id="9606"/>
</organismHost>
<evidence type="ECO:0000259" key="36">
    <source>
        <dbReference type="Pfam" id="PF00517"/>
    </source>
</evidence>
<dbReference type="GO" id="GO:0055036">
    <property type="term" value="C:virion membrane"/>
    <property type="evidence" value="ECO:0007669"/>
    <property type="project" value="UniProtKB-SubCell"/>
</dbReference>
<dbReference type="Proteomes" id="UP000147810">
    <property type="component" value="Genome"/>
</dbReference>
<protein>
    <recommendedName>
        <fullName evidence="33">Envelope glycoprotein gp160</fullName>
    </recommendedName>
    <component>
        <recommendedName>
            <fullName evidence="33">Surface protein gp120</fullName>
            <shortName evidence="33">SU</shortName>
        </recommendedName>
        <alternativeName>
            <fullName evidence="33">Glycoprotein 120</fullName>
            <shortName evidence="33">gp120</shortName>
        </alternativeName>
    </component>
    <component>
        <recommendedName>
            <fullName evidence="33">Transmembrane protein gp41</fullName>
            <shortName evidence="33">TM</shortName>
        </recommendedName>
    </component>
</protein>
<keyword evidence="18 33" id="KW-0946">Virion</keyword>
<dbReference type="Gene3D" id="2.170.40.20">
    <property type="entry name" value="Human immunodeficiency virus 1, Gp160, envelope glycoprotein"/>
    <property type="match status" value="2"/>
</dbReference>
<keyword evidence="7 33" id="KW-1168">Fusion of virus membrane with host membrane</keyword>
<dbReference type="FunFam" id="2.170.40.20:FF:000001">
    <property type="entry name" value="Envelope glycoprotein gp160"/>
    <property type="match status" value="1"/>
</dbReference>
<feature type="transmembrane region" description="Helical" evidence="33">
    <location>
        <begin position="683"/>
        <end position="710"/>
    </location>
</feature>
<evidence type="ECO:0000256" key="22">
    <source>
        <dbReference type="ARBA" id="ARBA00022989"/>
    </source>
</evidence>
<evidence type="ECO:0000256" key="31">
    <source>
        <dbReference type="ARBA" id="ARBA00023296"/>
    </source>
</evidence>
<keyword evidence="30" id="KW-0449">Lipoprotein</keyword>
<evidence type="ECO:0000313" key="37">
    <source>
        <dbReference type="EMBL" id="AJP61580.1"/>
    </source>
</evidence>
<evidence type="ECO:0000256" key="2">
    <source>
        <dbReference type="ARBA" id="ARBA00004433"/>
    </source>
</evidence>
<evidence type="ECO:0000256" key="16">
    <source>
        <dbReference type="ARBA" id="ARBA00022729"/>
    </source>
</evidence>
<keyword evidence="22 33" id="KW-1133">Transmembrane helix</keyword>
<comment type="caution">
    <text evidence="33">Lacks conserved residue(s) required for the propagation of feature annotation.</text>
</comment>
<evidence type="ECO:0000256" key="4">
    <source>
        <dbReference type="ARBA" id="ARBA00004563"/>
    </source>
</evidence>
<evidence type="ECO:0000313" key="38">
    <source>
        <dbReference type="Proteomes" id="UP000147810"/>
    </source>
</evidence>
<keyword evidence="24" id="KW-0175">Coiled coil</keyword>
<dbReference type="GO" id="GO:0020002">
    <property type="term" value="C:host cell plasma membrane"/>
    <property type="evidence" value="ECO:0007669"/>
    <property type="project" value="UniProtKB-SubCell"/>
</dbReference>
<dbReference type="GO" id="GO:0039654">
    <property type="term" value="P:fusion of virus membrane with host endosome membrane"/>
    <property type="evidence" value="ECO:0007669"/>
    <property type="project" value="UniProtKB-KW"/>
</dbReference>
<accession>A0A0C5K975</accession>